<dbReference type="InParanoid" id="A0A286UPS7"/>
<dbReference type="Proteomes" id="UP000217199">
    <property type="component" value="Unassembled WGS sequence"/>
</dbReference>
<keyword evidence="3" id="KW-1185">Reference proteome</keyword>
<accession>A0A286UPS7</accession>
<dbReference type="AlphaFoldDB" id="A0A286UPS7"/>
<comment type="caution">
    <text evidence="2">The sequence shown here is derived from an EMBL/GenBank/DDBJ whole genome shotgun (WGS) entry which is preliminary data.</text>
</comment>
<dbReference type="EMBL" id="NBII01000002">
    <property type="protein sequence ID" value="PAV21603.1"/>
    <property type="molecule type" value="Genomic_DNA"/>
</dbReference>
<evidence type="ECO:0000256" key="1">
    <source>
        <dbReference type="SAM" id="MobiDB-lite"/>
    </source>
</evidence>
<name>A0A286UPS7_9AGAM</name>
<feature type="compositionally biased region" description="Pro residues" evidence="1">
    <location>
        <begin position="8"/>
        <end position="38"/>
    </location>
</feature>
<reference evidence="2 3" key="1">
    <citation type="journal article" date="2017" name="Mol. Ecol.">
        <title>Comparative and population genomic landscape of Phellinus noxius: A hypervariable fungus causing root rot in trees.</title>
        <authorList>
            <person name="Chung C.L."/>
            <person name="Lee T.J."/>
            <person name="Akiba M."/>
            <person name="Lee H.H."/>
            <person name="Kuo T.H."/>
            <person name="Liu D."/>
            <person name="Ke H.M."/>
            <person name="Yokoi T."/>
            <person name="Roa M.B."/>
            <person name="Lu M.J."/>
            <person name="Chang Y.Y."/>
            <person name="Ann P.J."/>
            <person name="Tsai J.N."/>
            <person name="Chen C.Y."/>
            <person name="Tzean S.S."/>
            <person name="Ota Y."/>
            <person name="Hattori T."/>
            <person name="Sahashi N."/>
            <person name="Liou R.F."/>
            <person name="Kikuchi T."/>
            <person name="Tsai I.J."/>
        </authorList>
    </citation>
    <scope>NUCLEOTIDE SEQUENCE [LARGE SCALE GENOMIC DNA]</scope>
    <source>
        <strain evidence="2 3">FFPRI411160</strain>
    </source>
</reference>
<organism evidence="2 3">
    <name type="scientific">Pyrrhoderma noxium</name>
    <dbReference type="NCBI Taxonomy" id="2282107"/>
    <lineage>
        <taxon>Eukaryota</taxon>
        <taxon>Fungi</taxon>
        <taxon>Dikarya</taxon>
        <taxon>Basidiomycota</taxon>
        <taxon>Agaricomycotina</taxon>
        <taxon>Agaricomycetes</taxon>
        <taxon>Hymenochaetales</taxon>
        <taxon>Hymenochaetaceae</taxon>
        <taxon>Pyrrhoderma</taxon>
    </lineage>
</organism>
<proteinExistence type="predicted"/>
<protein>
    <submittedName>
        <fullName evidence="2">Uncharacterized protein</fullName>
    </submittedName>
</protein>
<feature type="region of interest" description="Disordered" evidence="1">
    <location>
        <begin position="1"/>
        <end position="42"/>
    </location>
</feature>
<gene>
    <name evidence="2" type="ORF">PNOK_0156000</name>
</gene>
<evidence type="ECO:0000313" key="2">
    <source>
        <dbReference type="EMBL" id="PAV21603.1"/>
    </source>
</evidence>
<sequence>MSRNPGSIAPPAPPPAPPPVPPQSPPPAPSSALPPGPQQNPQVYVKEISINKPPIFTGATNRARKWLADIRAYLMLNQAVYNDDEKRILFVLSYMQSIDYNAGLSKAEKWADL</sequence>
<evidence type="ECO:0000313" key="3">
    <source>
        <dbReference type="Proteomes" id="UP000217199"/>
    </source>
</evidence>